<evidence type="ECO:0000256" key="1">
    <source>
        <dbReference type="SAM" id="MobiDB-lite"/>
    </source>
</evidence>
<proteinExistence type="predicted"/>
<feature type="compositionally biased region" description="Polar residues" evidence="1">
    <location>
        <begin position="47"/>
        <end position="73"/>
    </location>
</feature>
<evidence type="ECO:0000313" key="2">
    <source>
        <dbReference type="EMBL" id="KAF8702325.1"/>
    </source>
</evidence>
<dbReference type="Proteomes" id="UP000602905">
    <property type="component" value="Unassembled WGS sequence"/>
</dbReference>
<feature type="compositionally biased region" description="Low complexity" evidence="1">
    <location>
        <begin position="279"/>
        <end position="290"/>
    </location>
</feature>
<comment type="caution">
    <text evidence="2">The sequence shown here is derived from an EMBL/GenBank/DDBJ whole genome shotgun (WGS) entry which is preliminary data.</text>
</comment>
<sequence length="315" mass="34353">MKKRLFAEELHTARDWLSPAQTPFNSGRHNPKDNAGDEEGPTPMPTKIQQIPLTFNVKNKQPTKNALVSNYDSNSDEVEDHERTPKPPSFTLQTKNAQVFSKVNDDQNQTPERKVPRAKTPTKKPAHDVPVWHLAEPNPTLEVTNSKAESHNQHKNTAKVSTTLAVDTNPTGSEKRKASDQDAIPKAPASKKGKAANVSFLSEFGTMLVSLSLLPALTICQTPARIFLTKNLETPVPASPLSKATCMTQSQVTQPPAASSKTLPPPPVALKSKAEVRKAAAQKAAATQRANKLAREAAKAMAESNESKERTKRKK</sequence>
<feature type="compositionally biased region" description="Polar residues" evidence="1">
    <location>
        <begin position="19"/>
        <end position="28"/>
    </location>
</feature>
<feature type="compositionally biased region" description="Polar residues" evidence="1">
    <location>
        <begin position="158"/>
        <end position="172"/>
    </location>
</feature>
<name>A0A8H7HMV7_9AGAM</name>
<dbReference type="EMBL" id="JACYCD010000118">
    <property type="protein sequence ID" value="KAF8702325.1"/>
    <property type="molecule type" value="Genomic_DNA"/>
</dbReference>
<organism evidence="2 3">
    <name type="scientific">Rhizoctonia solani</name>
    <dbReference type="NCBI Taxonomy" id="456999"/>
    <lineage>
        <taxon>Eukaryota</taxon>
        <taxon>Fungi</taxon>
        <taxon>Dikarya</taxon>
        <taxon>Basidiomycota</taxon>
        <taxon>Agaricomycotina</taxon>
        <taxon>Agaricomycetes</taxon>
        <taxon>Cantharellales</taxon>
        <taxon>Ceratobasidiaceae</taxon>
        <taxon>Rhizoctonia</taxon>
    </lineage>
</organism>
<feature type="compositionally biased region" description="Polar residues" evidence="1">
    <location>
        <begin position="245"/>
        <end position="262"/>
    </location>
</feature>
<protein>
    <submittedName>
        <fullName evidence="2">Uncharacterized protein</fullName>
    </submittedName>
</protein>
<feature type="region of interest" description="Disordered" evidence="1">
    <location>
        <begin position="245"/>
        <end position="315"/>
    </location>
</feature>
<dbReference type="AlphaFoldDB" id="A0A8H7HMV7"/>
<gene>
    <name evidence="2" type="ORF">RHS03_06367</name>
</gene>
<evidence type="ECO:0000313" key="3">
    <source>
        <dbReference type="Proteomes" id="UP000602905"/>
    </source>
</evidence>
<accession>A0A8H7HMV7</accession>
<feature type="region of interest" description="Disordered" evidence="1">
    <location>
        <begin position="11"/>
        <end position="195"/>
    </location>
</feature>
<feature type="non-terminal residue" evidence="2">
    <location>
        <position position="1"/>
    </location>
</feature>
<reference evidence="2" key="1">
    <citation type="submission" date="2020-09" db="EMBL/GenBank/DDBJ databases">
        <title>Comparative genome analyses of four rice-infecting Rhizoctonia solani isolates reveal extensive enrichment of homogalacturonan modification genes.</title>
        <authorList>
            <person name="Lee D.-Y."/>
            <person name="Jeon J."/>
            <person name="Kim K.-T."/>
            <person name="Cheong K."/>
            <person name="Song H."/>
            <person name="Choi G."/>
            <person name="Ko J."/>
            <person name="Opiyo S.O."/>
            <person name="Zuo S."/>
            <person name="Madhav S."/>
            <person name="Lee Y.-H."/>
            <person name="Wang G.-L."/>
        </authorList>
    </citation>
    <scope>NUCLEOTIDE SEQUENCE</scope>
    <source>
        <strain evidence="2">AG1-IA WGL</strain>
    </source>
</reference>
<feature type="compositionally biased region" description="Polar residues" evidence="1">
    <location>
        <begin position="90"/>
        <end position="110"/>
    </location>
</feature>